<feature type="active site" description="Proton donor/acceptor" evidence="7">
    <location>
        <position position="88"/>
    </location>
</feature>
<dbReference type="AlphaFoldDB" id="N1WW78"/>
<accession>N1WW78</accession>
<dbReference type="STRING" id="1189619.pgond44_06335"/>
<evidence type="ECO:0000256" key="2">
    <source>
        <dbReference type="ARBA" id="ARBA00022490"/>
    </source>
</evidence>
<evidence type="ECO:0000313" key="9">
    <source>
        <dbReference type="Proteomes" id="UP000012317"/>
    </source>
</evidence>
<dbReference type="SUPFAM" id="SSF51569">
    <property type="entry name" value="Aldolase"/>
    <property type="match status" value="1"/>
</dbReference>
<dbReference type="Gene3D" id="3.20.20.70">
    <property type="entry name" value="Aldolase class I"/>
    <property type="match status" value="1"/>
</dbReference>
<proteinExistence type="inferred from homology"/>
<evidence type="ECO:0000313" key="8">
    <source>
        <dbReference type="EMBL" id="EMY81447.1"/>
    </source>
</evidence>
<dbReference type="InterPro" id="IPR002915">
    <property type="entry name" value="DeoC/FbaB/LacD_aldolase"/>
</dbReference>
<comment type="function">
    <text evidence="6 7">Catalyzes a reversible aldol reaction between acetaldehyde and D-glyceraldehyde 3-phosphate to generate 2-deoxy-D-ribose 5-phosphate.</text>
</comment>
<feature type="active site" description="Schiff-base intermediate with acetaldehyde" evidence="7">
    <location>
        <position position="150"/>
    </location>
</feature>
<dbReference type="InterPro" id="IPR028581">
    <property type="entry name" value="DeoC_typeI"/>
</dbReference>
<feature type="active site" description="Proton donor/acceptor" evidence="7">
    <location>
        <position position="179"/>
    </location>
</feature>
<name>N1WW78_9FLAO</name>
<keyword evidence="3 7" id="KW-0456">Lyase</keyword>
<sequence>MINTYIDHTLLNAEATLVQIHKLCEEALAYKFATVCINPSYVSAAAKILETSDVKVCTVVGFPLGATSTRSKVEEAKQAIKEGASEIDMVLHQGQLKSKEFQYVENDIRAVKDGIGSHTLKVILEICNLTDEEIAEACRIAERAGADFVKTSTGFGSHGATLKAVQIMKENISNRVQIKASGGIKDSKTAQEYINLGVTRIGASSGIAIVEGTSSSTNY</sequence>
<comment type="subcellular location">
    <subcellularLocation>
        <location evidence="7">Cytoplasm</location>
    </subcellularLocation>
</comment>
<dbReference type="InterPro" id="IPR013785">
    <property type="entry name" value="Aldolase_TIM"/>
</dbReference>
<dbReference type="SMART" id="SM01133">
    <property type="entry name" value="DeoC"/>
    <property type="match status" value="1"/>
</dbReference>
<keyword evidence="2 7" id="KW-0963">Cytoplasm</keyword>
<dbReference type="EC" id="4.1.2.4" evidence="7"/>
<dbReference type="Pfam" id="PF01791">
    <property type="entry name" value="DeoC"/>
    <property type="match status" value="1"/>
</dbReference>
<dbReference type="GO" id="GO:0004139">
    <property type="term" value="F:deoxyribose-phosphate aldolase activity"/>
    <property type="evidence" value="ECO:0007669"/>
    <property type="project" value="UniProtKB-UniRule"/>
</dbReference>
<dbReference type="GO" id="GO:0016052">
    <property type="term" value="P:carbohydrate catabolic process"/>
    <property type="evidence" value="ECO:0007669"/>
    <property type="project" value="TreeGrafter"/>
</dbReference>
<comment type="pathway">
    <text evidence="7">Carbohydrate degradation; 2-deoxy-D-ribose 1-phosphate degradation; D-glyceraldehyde 3-phosphate and acetaldehyde from 2-deoxy-alpha-D-ribose 1-phosphate: step 2/2.</text>
</comment>
<dbReference type="GO" id="GO:0009264">
    <property type="term" value="P:deoxyribonucleotide catabolic process"/>
    <property type="evidence" value="ECO:0007669"/>
    <property type="project" value="UniProtKB-UniRule"/>
</dbReference>
<evidence type="ECO:0000256" key="4">
    <source>
        <dbReference type="ARBA" id="ARBA00023270"/>
    </source>
</evidence>
<dbReference type="EMBL" id="APLF01000005">
    <property type="protein sequence ID" value="EMY81447.1"/>
    <property type="molecule type" value="Genomic_DNA"/>
</dbReference>
<evidence type="ECO:0000256" key="3">
    <source>
        <dbReference type="ARBA" id="ARBA00023239"/>
    </source>
</evidence>
<comment type="caution">
    <text evidence="8">The sequence shown here is derived from an EMBL/GenBank/DDBJ whole genome shotgun (WGS) entry which is preliminary data.</text>
</comment>
<comment type="catalytic activity">
    <reaction evidence="5 7">
        <text>2-deoxy-D-ribose 5-phosphate = D-glyceraldehyde 3-phosphate + acetaldehyde</text>
        <dbReference type="Rhea" id="RHEA:12821"/>
        <dbReference type="ChEBI" id="CHEBI:15343"/>
        <dbReference type="ChEBI" id="CHEBI:59776"/>
        <dbReference type="ChEBI" id="CHEBI:62877"/>
        <dbReference type="EC" id="4.1.2.4"/>
    </reaction>
</comment>
<evidence type="ECO:0000256" key="6">
    <source>
        <dbReference type="ARBA" id="ARBA00056337"/>
    </source>
</evidence>
<dbReference type="PIRSF" id="PIRSF001357">
    <property type="entry name" value="DeoC"/>
    <property type="match status" value="1"/>
</dbReference>
<dbReference type="PANTHER" id="PTHR10889:SF1">
    <property type="entry name" value="DEOXYRIBOSE-PHOSPHATE ALDOLASE"/>
    <property type="match status" value="1"/>
</dbReference>
<keyword evidence="9" id="KW-1185">Reference proteome</keyword>
<dbReference type="GO" id="GO:0006018">
    <property type="term" value="P:2-deoxyribose 1-phosphate catabolic process"/>
    <property type="evidence" value="ECO:0007669"/>
    <property type="project" value="UniProtKB-UniRule"/>
</dbReference>
<dbReference type="InterPro" id="IPR011343">
    <property type="entry name" value="DeoC"/>
</dbReference>
<evidence type="ECO:0000256" key="5">
    <source>
        <dbReference type="ARBA" id="ARBA00048791"/>
    </source>
</evidence>
<dbReference type="CDD" id="cd00959">
    <property type="entry name" value="DeoC"/>
    <property type="match status" value="1"/>
</dbReference>
<dbReference type="RefSeq" id="WP_003438578.1">
    <property type="nucleotide sequence ID" value="NZ_APLF01000005.1"/>
</dbReference>
<dbReference type="NCBIfam" id="TIGR00126">
    <property type="entry name" value="deoC"/>
    <property type="match status" value="1"/>
</dbReference>
<comment type="similarity">
    <text evidence="1 7">Belongs to the DeoC/FbaB aldolase family. DeoC type 1 subfamily.</text>
</comment>
<organism evidence="8 9">
    <name type="scientific">Psychroflexus gondwanensis ACAM 44</name>
    <dbReference type="NCBI Taxonomy" id="1189619"/>
    <lineage>
        <taxon>Bacteria</taxon>
        <taxon>Pseudomonadati</taxon>
        <taxon>Bacteroidota</taxon>
        <taxon>Flavobacteriia</taxon>
        <taxon>Flavobacteriales</taxon>
        <taxon>Flavobacteriaceae</taxon>
        <taxon>Psychroflexus</taxon>
    </lineage>
</organism>
<dbReference type="eggNOG" id="COG0274">
    <property type="taxonomic scope" value="Bacteria"/>
</dbReference>
<gene>
    <name evidence="7" type="primary">deoC</name>
    <name evidence="8" type="ORF">pgond44_06335</name>
</gene>
<protein>
    <recommendedName>
        <fullName evidence="7">Deoxyribose-phosphate aldolase</fullName>
        <shortName evidence="7">DERA</shortName>
        <ecNumber evidence="7">4.1.2.4</ecNumber>
    </recommendedName>
    <alternativeName>
        <fullName evidence="7">2-deoxy-D-ribose 5-phosphate aldolase</fullName>
    </alternativeName>
    <alternativeName>
        <fullName evidence="7">Phosphodeoxyriboaldolase</fullName>
        <shortName evidence="7">Deoxyriboaldolase</shortName>
    </alternativeName>
</protein>
<reference evidence="8 9" key="1">
    <citation type="journal article" date="2014" name="Genome Biol. Evol.">
        <title>Extensive gene acquisition in the extremely psychrophilic bacterial species Psychroflexus torquis and the link to sea-ice ecosystem specialism.</title>
        <authorList>
            <person name="Feng S."/>
            <person name="Powell S.M."/>
            <person name="Wilson R."/>
            <person name="Bowman J.P."/>
        </authorList>
    </citation>
    <scope>NUCLEOTIDE SEQUENCE [LARGE SCALE GENOMIC DNA]</scope>
    <source>
        <strain evidence="8 9">ACAM 44</strain>
    </source>
</reference>
<dbReference type="PATRIC" id="fig|1189619.4.peg.1313"/>
<dbReference type="GO" id="GO:0005737">
    <property type="term" value="C:cytoplasm"/>
    <property type="evidence" value="ECO:0007669"/>
    <property type="project" value="UniProtKB-SubCell"/>
</dbReference>
<dbReference type="FunFam" id="3.20.20.70:FF:000044">
    <property type="entry name" value="Deoxyribose-phosphate aldolase"/>
    <property type="match status" value="1"/>
</dbReference>
<evidence type="ECO:0000256" key="7">
    <source>
        <dbReference type="HAMAP-Rule" id="MF_00114"/>
    </source>
</evidence>
<dbReference type="UniPathway" id="UPA00002">
    <property type="reaction ID" value="UER00468"/>
</dbReference>
<dbReference type="Proteomes" id="UP000012317">
    <property type="component" value="Unassembled WGS sequence"/>
</dbReference>
<dbReference type="HAMAP" id="MF_00114">
    <property type="entry name" value="DeoC_type1"/>
    <property type="match status" value="1"/>
</dbReference>
<evidence type="ECO:0000256" key="1">
    <source>
        <dbReference type="ARBA" id="ARBA00010936"/>
    </source>
</evidence>
<keyword evidence="4 7" id="KW-0704">Schiff base</keyword>
<dbReference type="PANTHER" id="PTHR10889">
    <property type="entry name" value="DEOXYRIBOSE-PHOSPHATE ALDOLASE"/>
    <property type="match status" value="1"/>
</dbReference>